<dbReference type="SUPFAM" id="SSF109604">
    <property type="entry name" value="HD-domain/PDEase-like"/>
    <property type="match status" value="1"/>
</dbReference>
<dbReference type="InterPro" id="IPR050135">
    <property type="entry name" value="dGTPase-like"/>
</dbReference>
<name>A0ABU4JK20_9FLAO</name>
<evidence type="ECO:0000313" key="4">
    <source>
        <dbReference type="Proteomes" id="UP001204439"/>
    </source>
</evidence>
<keyword evidence="1" id="KW-0378">Hydrolase</keyword>
<dbReference type="InterPro" id="IPR003607">
    <property type="entry name" value="HD/PDEase_dom"/>
</dbReference>
<accession>A0ABU4JK20</accession>
<sequence length="471" mass="54789">MSYTEKWELLLQDIRFREKTPTISTDGRNPFENDYGRLISSAPIRRLQDKTQVFPLEQSDYIRTRLTHSLEVSYIASSIGQSIENILIEKKEINSDKKGYISSLLRVSGLIHDLGNPPFGHFGEEAVKKFFEDYFQSREFLDYEKEKQKENNSIDPILSELEKSDFTNFDGNVQTLRILSKLYYFGDSFGYNLTYSTLASSIKYPSNSVEGNKGKNYPEISKRKFGYFVSEVETFNILNNHLELNNRRSPIVYLMEAADDIAYSAADIEDGVKLNIINIYDVKKIFENNLKNNKDEVISELSRLIELFEKGEIDESIVIQKFRIFTQRLMISNIIETFKEKYDLIMTGNLESEIIDVSDAADIRAAYKKLQYKVFDDKNIVKKEIAGWEAIYGLLKIMVKASRSSRFKAEGNTYEARIYKLISSSHRFVYEKVENYKNEEYKKLQMIIDFVTGMTDTYAINLYQELKGIKL</sequence>
<dbReference type="EMBL" id="JAMXLT020000025">
    <property type="protein sequence ID" value="MDW8550030.1"/>
    <property type="molecule type" value="Genomic_DNA"/>
</dbReference>
<feature type="domain" description="HD" evidence="2">
    <location>
        <begin position="65"/>
        <end position="185"/>
    </location>
</feature>
<comment type="caution">
    <text evidence="3">The sequence shown here is derived from an EMBL/GenBank/DDBJ whole genome shotgun (WGS) entry which is preliminary data.</text>
</comment>
<dbReference type="InterPro" id="IPR006674">
    <property type="entry name" value="HD_domain"/>
</dbReference>
<dbReference type="Gene3D" id="1.10.3410.10">
    <property type="entry name" value="putative deoxyguanosinetriphosphate triphosphohydrolase like domain"/>
    <property type="match status" value="1"/>
</dbReference>
<dbReference type="Pfam" id="PF01966">
    <property type="entry name" value="HD"/>
    <property type="match status" value="1"/>
</dbReference>
<reference evidence="3 4" key="1">
    <citation type="submission" date="2023-11" db="EMBL/GenBank/DDBJ databases">
        <title>First isolation, identification, and characterization of non-pathogenic Epilithonimonas ginsengisoli isolated from diseased farmed rainbow trout (Oncorhynchus mykiss) in Chile.</title>
        <authorList>
            <person name="Miranda C.D."/>
            <person name="Irgang R."/>
            <person name="Concha C."/>
            <person name="Rojas R."/>
            <person name="Avendano R."/>
        </authorList>
    </citation>
    <scope>NUCLEOTIDE SEQUENCE [LARGE SCALE GENOMIC DNA]</scope>
    <source>
        <strain evidence="3 4">FP99</strain>
    </source>
</reference>
<dbReference type="Pfam" id="PF13286">
    <property type="entry name" value="HD_assoc"/>
    <property type="match status" value="1"/>
</dbReference>
<organism evidence="3 4">
    <name type="scientific">Epilithonimonas ginsengisoli</name>
    <dbReference type="NCBI Taxonomy" id="1245592"/>
    <lineage>
        <taxon>Bacteria</taxon>
        <taxon>Pseudomonadati</taxon>
        <taxon>Bacteroidota</taxon>
        <taxon>Flavobacteriia</taxon>
        <taxon>Flavobacteriales</taxon>
        <taxon>Weeksellaceae</taxon>
        <taxon>Chryseobacterium group</taxon>
        <taxon>Epilithonimonas</taxon>
    </lineage>
</organism>
<dbReference type="Proteomes" id="UP001204439">
    <property type="component" value="Unassembled WGS sequence"/>
</dbReference>
<protein>
    <submittedName>
        <fullName evidence="3">DNTP triphosphohydrolase</fullName>
    </submittedName>
</protein>
<evidence type="ECO:0000313" key="3">
    <source>
        <dbReference type="EMBL" id="MDW8550030.1"/>
    </source>
</evidence>
<dbReference type="PROSITE" id="PS51831">
    <property type="entry name" value="HD"/>
    <property type="match status" value="1"/>
</dbReference>
<evidence type="ECO:0000256" key="1">
    <source>
        <dbReference type="ARBA" id="ARBA00022801"/>
    </source>
</evidence>
<dbReference type="NCBIfam" id="TIGR01353">
    <property type="entry name" value="dGTP_triPase"/>
    <property type="match status" value="1"/>
</dbReference>
<proteinExistence type="predicted"/>
<dbReference type="InterPro" id="IPR006261">
    <property type="entry name" value="dGTPase"/>
</dbReference>
<dbReference type="Gene3D" id="1.10.3210.10">
    <property type="entry name" value="Hypothetical protein af1432"/>
    <property type="match status" value="1"/>
</dbReference>
<dbReference type="InterPro" id="IPR023293">
    <property type="entry name" value="dGTP_triP_hydro_central_sf"/>
</dbReference>
<dbReference type="Gene3D" id="1.10.3550.10">
    <property type="entry name" value="eoxyguanosinetriphosphate triphosphohydrolase domain-like"/>
    <property type="match status" value="1"/>
</dbReference>
<dbReference type="InterPro" id="IPR027432">
    <property type="entry name" value="dGTP_triphosphohydrolase_C"/>
</dbReference>
<dbReference type="RefSeq" id="WP_063970954.1">
    <property type="nucleotide sequence ID" value="NZ_JAMXLT020000025.1"/>
</dbReference>
<dbReference type="InterPro" id="IPR026875">
    <property type="entry name" value="PHydrolase_assoc_dom"/>
</dbReference>
<keyword evidence="4" id="KW-1185">Reference proteome</keyword>
<evidence type="ECO:0000259" key="2">
    <source>
        <dbReference type="PROSITE" id="PS51831"/>
    </source>
</evidence>
<gene>
    <name evidence="3" type="primary">dgt</name>
    <name evidence="3" type="ORF">NG800_013980</name>
</gene>
<dbReference type="CDD" id="cd00077">
    <property type="entry name" value="HDc"/>
    <property type="match status" value="1"/>
</dbReference>
<dbReference type="PANTHER" id="PTHR11373:SF32">
    <property type="entry name" value="DEOXYGUANOSINETRIPHOSPHATE TRIPHOSPHOHYDROLASE"/>
    <property type="match status" value="1"/>
</dbReference>
<dbReference type="SMART" id="SM00471">
    <property type="entry name" value="HDc"/>
    <property type="match status" value="1"/>
</dbReference>
<dbReference type="PANTHER" id="PTHR11373">
    <property type="entry name" value="DEOXYNUCLEOSIDE TRIPHOSPHATE TRIPHOSPHOHYDROLASE"/>
    <property type="match status" value="1"/>
</dbReference>